<feature type="transmembrane region" description="Helical" evidence="1">
    <location>
        <begin position="108"/>
        <end position="129"/>
    </location>
</feature>
<reference evidence="2" key="1">
    <citation type="submission" date="2011-03" db="EMBL/GenBank/DDBJ databases">
        <title>Complete sequence of Sphingobacterium sp. 21.</title>
        <authorList>
            <consortium name="US DOE Joint Genome Institute"/>
            <person name="Lucas S."/>
            <person name="Copeland A."/>
            <person name="Lapidus A."/>
            <person name="Cheng J.-F."/>
            <person name="Goodwin L."/>
            <person name="Pitluck S."/>
            <person name="Davenport K."/>
            <person name="Detter J.C."/>
            <person name="Han C."/>
            <person name="Tapia R."/>
            <person name="Land M."/>
            <person name="Hauser L."/>
            <person name="Kyrpides N."/>
            <person name="Ivanova N."/>
            <person name="Ovchinnikova G."/>
            <person name="Pagani I."/>
            <person name="Siebers A.K."/>
            <person name="Allgaier M."/>
            <person name="Thelen M.P."/>
            <person name="Hugenholtz P."/>
            <person name="Woyke T."/>
        </authorList>
    </citation>
    <scope>NUCLEOTIDE SEQUENCE</scope>
    <source>
        <strain evidence="2">21</strain>
    </source>
</reference>
<evidence type="ECO:0000313" key="2">
    <source>
        <dbReference type="EMBL" id="ADZ80244.1"/>
    </source>
</evidence>
<dbReference type="STRING" id="743722.Sph21_3707"/>
<dbReference type="eggNOG" id="ENOG5030YY4">
    <property type="taxonomic scope" value="Bacteria"/>
</dbReference>
<organism evidence="2">
    <name type="scientific">Sphingobacterium sp. (strain 21)</name>
    <dbReference type="NCBI Taxonomy" id="743722"/>
    <lineage>
        <taxon>Bacteria</taxon>
        <taxon>Pseudomonadati</taxon>
        <taxon>Bacteroidota</taxon>
        <taxon>Sphingobacteriia</taxon>
        <taxon>Sphingobacteriales</taxon>
        <taxon>Sphingobacteriaceae</taxon>
        <taxon>Sphingobacterium</taxon>
    </lineage>
</organism>
<accession>F4C2H7</accession>
<keyword evidence="1" id="KW-0472">Membrane</keyword>
<dbReference type="EMBL" id="CP002584">
    <property type="protein sequence ID" value="ADZ80244.1"/>
    <property type="molecule type" value="Genomic_DNA"/>
</dbReference>
<keyword evidence="1" id="KW-0812">Transmembrane</keyword>
<evidence type="ECO:0000256" key="1">
    <source>
        <dbReference type="SAM" id="Phobius"/>
    </source>
</evidence>
<dbReference type="KEGG" id="shg:Sph21_3707"/>
<proteinExistence type="predicted"/>
<gene>
    <name evidence="2" type="ordered locus">Sph21_3707</name>
</gene>
<feature type="transmembrane region" description="Helical" evidence="1">
    <location>
        <begin position="23"/>
        <end position="40"/>
    </location>
</feature>
<dbReference type="HOGENOM" id="CLU_1472724_0_0_10"/>
<sequence length="177" mass="20043">MTTHPAKKISEYKAIRIFIRKKLIWYMLPNLVFNGFIPYYSFENPASVALFKGEFCFARFILPMALFIPLAITVDFLKKATEFIVATPLGLEGKLDSLNTSLFLRLGLYNGLTSLAITFIGLLFIHYIVPPKYTFDGALLACFNAVFACLIAVYYTFWSTHKLNSLIQKSGTEIKGQ</sequence>
<dbReference type="AlphaFoldDB" id="F4C2H7"/>
<name>F4C2H7_SPHS2</name>
<feature type="transmembrane region" description="Helical" evidence="1">
    <location>
        <begin position="135"/>
        <end position="157"/>
    </location>
</feature>
<keyword evidence="1" id="KW-1133">Transmembrane helix</keyword>
<dbReference type="PATRIC" id="fig|743722.3.peg.3964"/>
<protein>
    <submittedName>
        <fullName evidence="2">Uncharacterized protein</fullName>
    </submittedName>
</protein>
<feature type="transmembrane region" description="Helical" evidence="1">
    <location>
        <begin position="60"/>
        <end position="77"/>
    </location>
</feature>